<keyword evidence="8 12" id="KW-0799">Topoisomerase</keyword>
<reference evidence="15" key="1">
    <citation type="submission" date="2015-08" db="EMBL/GenBank/DDBJ databases">
        <authorList>
            <person name="Babu N.S."/>
            <person name="Beckwith C.J."/>
            <person name="Beseler K.G."/>
            <person name="Brison A."/>
            <person name="Carone J.V."/>
            <person name="Caskin T.P."/>
            <person name="Diamond M."/>
            <person name="Durham M.E."/>
            <person name="Foxe J.M."/>
            <person name="Go M."/>
            <person name="Henderson B.A."/>
            <person name="Jones I.B."/>
            <person name="McGettigan J.A."/>
            <person name="Micheletti S.J."/>
            <person name="Nasrallah M.E."/>
            <person name="Ortiz D."/>
            <person name="Piller C.R."/>
            <person name="Privatt S.R."/>
            <person name="Schneider S.L."/>
            <person name="Sharp S."/>
            <person name="Smith T.C."/>
            <person name="Stanton J.D."/>
            <person name="Ullery H.E."/>
            <person name="Wilson R.J."/>
            <person name="Serrano M.G."/>
            <person name="Buck G."/>
            <person name="Lee V."/>
            <person name="Wang Y."/>
            <person name="Carvalho R."/>
            <person name="Voegtly L."/>
            <person name="Shi R."/>
            <person name="Duckworth R."/>
            <person name="Johnson A."/>
            <person name="Loviza R."/>
            <person name="Walstead R."/>
            <person name="Shah Z."/>
            <person name="Kiflezghi M."/>
            <person name="Wade K."/>
            <person name="Ball S.L."/>
            <person name="Bradley K.W."/>
            <person name="Asai D.J."/>
            <person name="Bowman C.A."/>
            <person name="Russell D.A."/>
            <person name="Pope W.H."/>
            <person name="Jacobs-Sera D."/>
            <person name="Hendrix R.W."/>
            <person name="Hatfull G.F."/>
        </authorList>
    </citation>
    <scope>NUCLEOTIDE SEQUENCE [LARGE SCALE GENOMIC DNA]</scope>
</reference>
<dbReference type="VEuPathDB" id="CryptoDB:GY17_00002498"/>
<evidence type="ECO:0000256" key="1">
    <source>
        <dbReference type="ARBA" id="ARBA00000185"/>
    </source>
</evidence>
<evidence type="ECO:0000259" key="13">
    <source>
        <dbReference type="Pfam" id="PF04406"/>
    </source>
</evidence>
<evidence type="ECO:0000256" key="10">
    <source>
        <dbReference type="ARBA" id="ARBA00023235"/>
    </source>
</evidence>
<evidence type="ECO:0000256" key="3">
    <source>
        <dbReference type="ARBA" id="ARBA00004123"/>
    </source>
</evidence>
<keyword evidence="6" id="KW-0479">Metal-binding</keyword>
<dbReference type="InterPro" id="IPR036078">
    <property type="entry name" value="Spo11/TopoVI_A_sf"/>
</dbReference>
<keyword evidence="10 12" id="KW-0413">Isomerase</keyword>
<dbReference type="GO" id="GO:0007131">
    <property type="term" value="P:reciprocal meiotic recombination"/>
    <property type="evidence" value="ECO:0007669"/>
    <property type="project" value="TreeGrafter"/>
</dbReference>
<evidence type="ECO:0000256" key="8">
    <source>
        <dbReference type="ARBA" id="ARBA00023029"/>
    </source>
</evidence>
<evidence type="ECO:0000256" key="9">
    <source>
        <dbReference type="ARBA" id="ARBA00023125"/>
    </source>
</evidence>
<keyword evidence="7" id="KW-0460">Magnesium</keyword>
<dbReference type="CDD" id="cd00223">
    <property type="entry name" value="TOPRIM_TopoIIB_SPO"/>
    <property type="match status" value="1"/>
</dbReference>
<dbReference type="EMBL" id="LN877949">
    <property type="protein sequence ID" value="CUV05184.1"/>
    <property type="molecule type" value="Genomic_DNA"/>
</dbReference>
<evidence type="ECO:0000256" key="5">
    <source>
        <dbReference type="ARBA" id="ARBA00012895"/>
    </source>
</evidence>
<dbReference type="InterPro" id="IPR013049">
    <property type="entry name" value="Spo11/TopoVI_A_N"/>
</dbReference>
<dbReference type="GO" id="GO:0003677">
    <property type="term" value="F:DNA binding"/>
    <property type="evidence" value="ECO:0007669"/>
    <property type="project" value="UniProtKB-UniRule"/>
</dbReference>
<dbReference type="EC" id="5.6.2.2" evidence="5"/>
<evidence type="ECO:0000256" key="2">
    <source>
        <dbReference type="ARBA" id="ARBA00001946"/>
    </source>
</evidence>
<dbReference type="GO" id="GO:0003918">
    <property type="term" value="F:DNA topoisomerase type II (double strand cut, ATP-hydrolyzing) activity"/>
    <property type="evidence" value="ECO:0007669"/>
    <property type="project" value="UniProtKB-UniRule"/>
</dbReference>
<evidence type="ECO:0000256" key="11">
    <source>
        <dbReference type="ARBA" id="ARBA00023242"/>
    </source>
</evidence>
<dbReference type="PRINTS" id="PR01551">
    <property type="entry name" value="SPO11HOMOLOG"/>
</dbReference>
<evidence type="ECO:0000259" key="14">
    <source>
        <dbReference type="Pfam" id="PF21180"/>
    </source>
</evidence>
<dbReference type="PROSITE" id="PS52041">
    <property type="entry name" value="TOPO_IIB"/>
    <property type="match status" value="1"/>
</dbReference>
<proteinExistence type="inferred from homology"/>
<dbReference type="PANTHER" id="PTHR10848:SF0">
    <property type="entry name" value="MEIOTIC RECOMBINATION PROTEIN SPO11"/>
    <property type="match status" value="1"/>
</dbReference>
<comment type="cofactor">
    <cofactor evidence="2">
        <name>Mg(2+)</name>
        <dbReference type="ChEBI" id="CHEBI:18420"/>
    </cofactor>
</comment>
<dbReference type="GO" id="GO:0000228">
    <property type="term" value="C:nuclear chromosome"/>
    <property type="evidence" value="ECO:0007669"/>
    <property type="project" value="TreeGrafter"/>
</dbReference>
<dbReference type="Proteomes" id="UP000199752">
    <property type="component" value="Chromosome 3"/>
</dbReference>
<evidence type="ECO:0000256" key="4">
    <source>
        <dbReference type="ARBA" id="ARBA00006559"/>
    </source>
</evidence>
<dbReference type="InterPro" id="IPR036388">
    <property type="entry name" value="WH-like_DNA-bd_sf"/>
</dbReference>
<dbReference type="AlphaFoldDB" id="A0A0S4TCZ7"/>
<sequence length="330" mass="37909">MNLIEDIVLFNLGKSTSFNTLNWVGSLQYDQYIIGSSRRKNDIINIAKITSIANVLHSAQKRGRKLTLRELYYHNSWLFKSQSQVNRIVQNFSEILQIPRISFGLFPSPKGIIGGRIKLIYKNSDFLDVEELGVSGATITDIFDPNDSKYIIKTNVKYLLVIEKASIFQYLMEREIYNRIPCLIITGKGFPDISTRKLVSDIICKSGITALYLGDFDPHGINIYLTYVRGSSNFESQMAACPSIYYLGIHFEDTELIPSDTRIILSEKDRSTLKSLIEDPTIKECEILCRQCKLMYEHNYKCELEAFQSISSDYLVNIYLPSKILKRTWI</sequence>
<dbReference type="GO" id="GO:0000706">
    <property type="term" value="P:meiotic DNA double-strand break processing"/>
    <property type="evidence" value="ECO:0007669"/>
    <property type="project" value="TreeGrafter"/>
</dbReference>
<dbReference type="VEuPathDB" id="CryptoDB:ChTU502y2012_401g0320"/>
<dbReference type="SUPFAM" id="SSF56726">
    <property type="entry name" value="DNA topoisomerase IV, alpha subunit"/>
    <property type="match status" value="1"/>
</dbReference>
<accession>A0A0S4TCZ7</accession>
<dbReference type="GO" id="GO:0046872">
    <property type="term" value="F:metal ion binding"/>
    <property type="evidence" value="ECO:0007669"/>
    <property type="project" value="UniProtKB-KW"/>
</dbReference>
<dbReference type="InterPro" id="IPR002815">
    <property type="entry name" value="Spo11/TopoVI_A"/>
</dbReference>
<dbReference type="VEuPathDB" id="CryptoDB:Chro.30310"/>
<dbReference type="InterPro" id="IPR034136">
    <property type="entry name" value="TOPRIM_Topo6A/Spo11"/>
</dbReference>
<keyword evidence="9 12" id="KW-0238">DNA-binding</keyword>
<comment type="similarity">
    <text evidence="4 12">Belongs to the TOP6A family.</text>
</comment>
<dbReference type="VEuPathDB" id="CryptoDB:CHUDEA3_2720"/>
<comment type="subcellular location">
    <subcellularLocation>
        <location evidence="3">Nucleus</location>
    </subcellularLocation>
</comment>
<dbReference type="InterPro" id="IPR013048">
    <property type="entry name" value="Meiotic_Spo11"/>
</dbReference>
<comment type="catalytic activity">
    <reaction evidence="1 12">
        <text>ATP-dependent breakage, passage and rejoining of double-stranded DNA.</text>
        <dbReference type="EC" id="5.6.2.2"/>
    </reaction>
</comment>
<dbReference type="GO" id="GO:0042138">
    <property type="term" value="P:meiotic DNA double-strand break formation"/>
    <property type="evidence" value="ECO:0007669"/>
    <property type="project" value="InterPro"/>
</dbReference>
<gene>
    <name evidence="15" type="ORF">CHUDEA3_2720</name>
</gene>
<protein>
    <recommendedName>
        <fullName evidence="5">DNA topoisomerase (ATP-hydrolyzing)</fullName>
        <ecNumber evidence="5">5.6.2.2</ecNumber>
    </recommendedName>
</protein>
<evidence type="ECO:0000313" key="15">
    <source>
        <dbReference type="EMBL" id="CUV05184.1"/>
    </source>
</evidence>
<organism evidence="15">
    <name type="scientific">Cryptosporidium hominis</name>
    <dbReference type="NCBI Taxonomy" id="237895"/>
    <lineage>
        <taxon>Eukaryota</taxon>
        <taxon>Sar</taxon>
        <taxon>Alveolata</taxon>
        <taxon>Apicomplexa</taxon>
        <taxon>Conoidasida</taxon>
        <taxon>Coccidia</taxon>
        <taxon>Eucoccidiorida</taxon>
        <taxon>Eimeriorina</taxon>
        <taxon>Cryptosporidiidae</taxon>
        <taxon>Cryptosporidium</taxon>
    </lineage>
</organism>
<evidence type="ECO:0000256" key="6">
    <source>
        <dbReference type="ARBA" id="ARBA00022723"/>
    </source>
</evidence>
<dbReference type="Pfam" id="PF04406">
    <property type="entry name" value="TP6A_N"/>
    <property type="match status" value="1"/>
</dbReference>
<dbReference type="Gene3D" id="3.40.1360.10">
    <property type="match status" value="1"/>
</dbReference>
<feature type="domain" description="Topoisomerase 6 subunit A/Spo11 TOPRIM" evidence="14">
    <location>
        <begin position="158"/>
        <end position="324"/>
    </location>
</feature>
<evidence type="ECO:0000256" key="7">
    <source>
        <dbReference type="ARBA" id="ARBA00022842"/>
    </source>
</evidence>
<dbReference type="PANTHER" id="PTHR10848">
    <property type="entry name" value="MEIOTIC RECOMBINATION PROTEIN SPO11"/>
    <property type="match status" value="1"/>
</dbReference>
<dbReference type="PRINTS" id="PR01550">
    <property type="entry name" value="TOP6AFAMILY"/>
</dbReference>
<name>A0A0S4TCZ7_CRYHO</name>
<dbReference type="Pfam" id="PF21180">
    <property type="entry name" value="TOP6A-Spo11_Toprim"/>
    <property type="match status" value="1"/>
</dbReference>
<keyword evidence="11" id="KW-0539">Nucleus</keyword>
<feature type="active site" description="O-(5'-phospho-DNA)-tyrosine intermediate" evidence="12">
    <location>
        <position position="73"/>
    </location>
</feature>
<evidence type="ECO:0000256" key="12">
    <source>
        <dbReference type="PROSITE-ProRule" id="PRU01385"/>
    </source>
</evidence>
<dbReference type="Gene3D" id="1.10.10.10">
    <property type="entry name" value="Winged helix-like DNA-binding domain superfamily/Winged helix DNA-binding domain"/>
    <property type="match status" value="1"/>
</dbReference>
<dbReference type="GO" id="GO:0005524">
    <property type="term" value="F:ATP binding"/>
    <property type="evidence" value="ECO:0007669"/>
    <property type="project" value="InterPro"/>
</dbReference>
<feature type="domain" description="Spo11/DNA topoisomerase VI subunit A N-terminal" evidence="13">
    <location>
        <begin position="46"/>
        <end position="104"/>
    </location>
</feature>